<gene>
    <name evidence="2" type="ORF">S01H4_22464</name>
</gene>
<evidence type="ECO:0000256" key="1">
    <source>
        <dbReference type="SAM" id="MobiDB-lite"/>
    </source>
</evidence>
<dbReference type="AlphaFoldDB" id="X1CTR3"/>
<accession>X1CTR3</accession>
<dbReference type="EMBL" id="BART01010301">
    <property type="protein sequence ID" value="GAG87611.1"/>
    <property type="molecule type" value="Genomic_DNA"/>
</dbReference>
<reference evidence="2" key="1">
    <citation type="journal article" date="2014" name="Front. Microbiol.">
        <title>High frequency of phylogenetically diverse reductive dehalogenase-homologous genes in deep subseafloor sedimentary metagenomes.</title>
        <authorList>
            <person name="Kawai M."/>
            <person name="Futagami T."/>
            <person name="Toyoda A."/>
            <person name="Takaki Y."/>
            <person name="Nishi S."/>
            <person name="Hori S."/>
            <person name="Arai W."/>
            <person name="Tsubouchi T."/>
            <person name="Morono Y."/>
            <person name="Uchiyama I."/>
            <person name="Ito T."/>
            <person name="Fujiyama A."/>
            <person name="Inagaki F."/>
            <person name="Takami H."/>
        </authorList>
    </citation>
    <scope>NUCLEOTIDE SEQUENCE</scope>
    <source>
        <strain evidence="2">Expedition CK06-06</strain>
    </source>
</reference>
<proteinExistence type="predicted"/>
<sequence length="259" mass="30071">VFGTAFTSYPGFESRICNEYLKKYADALMSFSTRNPLYFINQPKRADLSSLDINRMIGDNSIFGFNINNAIFWADHKDPVRSDIDTLVVSLKSNIKKTFPETMYDDNTMVKDYLPTVVDFLNEGSNLPTKSNIIDYLKDWYDLQQTGVGKKLRDFLKCLSNHGPEKCDTKSEAGEIRQTDDTRSDADDVVVQARGKMARKKTELFNEYIKDDPNKVLDLAGGRKKSKRKKPKRKKTKTKKTKRKKTKRKRKKRRKTRKR</sequence>
<protein>
    <submittedName>
        <fullName evidence="2">Uncharacterized protein</fullName>
    </submittedName>
</protein>
<feature type="region of interest" description="Disordered" evidence="1">
    <location>
        <begin position="165"/>
        <end position="186"/>
    </location>
</feature>
<evidence type="ECO:0000313" key="2">
    <source>
        <dbReference type="EMBL" id="GAG87611.1"/>
    </source>
</evidence>
<feature type="compositionally biased region" description="Basic residues" evidence="1">
    <location>
        <begin position="222"/>
        <end position="259"/>
    </location>
</feature>
<comment type="caution">
    <text evidence="2">The sequence shown here is derived from an EMBL/GenBank/DDBJ whole genome shotgun (WGS) entry which is preliminary data.</text>
</comment>
<organism evidence="2">
    <name type="scientific">marine sediment metagenome</name>
    <dbReference type="NCBI Taxonomy" id="412755"/>
    <lineage>
        <taxon>unclassified sequences</taxon>
        <taxon>metagenomes</taxon>
        <taxon>ecological metagenomes</taxon>
    </lineage>
</organism>
<feature type="region of interest" description="Disordered" evidence="1">
    <location>
        <begin position="215"/>
        <end position="259"/>
    </location>
</feature>
<feature type="non-terminal residue" evidence="2">
    <location>
        <position position="1"/>
    </location>
</feature>
<name>X1CTR3_9ZZZZ</name>